<feature type="domain" description="Glycosyl transferase family 1" evidence="2">
    <location>
        <begin position="203"/>
        <end position="359"/>
    </location>
</feature>
<dbReference type="Pfam" id="PF13439">
    <property type="entry name" value="Glyco_transf_4"/>
    <property type="match status" value="1"/>
</dbReference>
<sequence>MGKIIGIDARKLENNKAGIGKYTFNLIREILEIDQHNTYILYTNNPVPIDFGKENCILKCLPVKARHRLTKKIKSPFWQNFNLRNKLIDDQVDIFFSPNFFKPLFYRGDAFLTIHDLTFITVPKAFSMIQRWYNRLFLFLSLQGRVEIFTVSNHSKQDILKHYGRIQENNVHITYCAVDTSMFKPLSKLDLDRNELVKKKYGLPDRYILFVGTIEPRKNLKSLLKSMSYLKKEGQSQLPLLICGSKGSGYQELIKQIEVLELKDQVKLTGYIADEDLPYLYANATLFVYPSLYEGFGIPPLEAMASGVPVITSNTSSIPEVVGEAAICIDPNNEKEMFEKISLLLNDTQLRDKLIKQGLERATFFRWSNSARRFLSVLNQHG</sequence>
<evidence type="ECO:0000259" key="2">
    <source>
        <dbReference type="Pfam" id="PF00534"/>
    </source>
</evidence>
<proteinExistence type="predicted"/>
<name>A0A839TR61_9BACL</name>
<dbReference type="FunFam" id="3.40.50.2000:FF:000119">
    <property type="entry name" value="Glycosyl transferase group 1"/>
    <property type="match status" value="1"/>
</dbReference>
<dbReference type="Pfam" id="PF00534">
    <property type="entry name" value="Glycos_transf_1"/>
    <property type="match status" value="1"/>
</dbReference>
<protein>
    <submittedName>
        <fullName evidence="4">Glycosyltransferase involved in cell wall biosynthesis</fullName>
    </submittedName>
</protein>
<evidence type="ECO:0000313" key="4">
    <source>
        <dbReference type="EMBL" id="MBB3129041.1"/>
    </source>
</evidence>
<dbReference type="PANTHER" id="PTHR46401">
    <property type="entry name" value="GLYCOSYLTRANSFERASE WBBK-RELATED"/>
    <property type="match status" value="1"/>
</dbReference>
<dbReference type="GO" id="GO:0009103">
    <property type="term" value="P:lipopolysaccharide biosynthetic process"/>
    <property type="evidence" value="ECO:0007669"/>
    <property type="project" value="TreeGrafter"/>
</dbReference>
<dbReference type="GO" id="GO:0016757">
    <property type="term" value="F:glycosyltransferase activity"/>
    <property type="evidence" value="ECO:0007669"/>
    <property type="project" value="InterPro"/>
</dbReference>
<gene>
    <name evidence="4" type="ORF">FHS19_003716</name>
</gene>
<dbReference type="PANTHER" id="PTHR46401:SF2">
    <property type="entry name" value="GLYCOSYLTRANSFERASE WBBK-RELATED"/>
    <property type="match status" value="1"/>
</dbReference>
<evidence type="ECO:0000256" key="1">
    <source>
        <dbReference type="ARBA" id="ARBA00022679"/>
    </source>
</evidence>
<dbReference type="AlphaFoldDB" id="A0A839TR61"/>
<dbReference type="CDD" id="cd03809">
    <property type="entry name" value="GT4_MtfB-like"/>
    <property type="match status" value="1"/>
</dbReference>
<evidence type="ECO:0000259" key="3">
    <source>
        <dbReference type="Pfam" id="PF13439"/>
    </source>
</evidence>
<dbReference type="SUPFAM" id="SSF53756">
    <property type="entry name" value="UDP-Glycosyltransferase/glycogen phosphorylase"/>
    <property type="match status" value="1"/>
</dbReference>
<dbReference type="EMBL" id="JACHXJ010000003">
    <property type="protein sequence ID" value="MBB3129041.1"/>
    <property type="molecule type" value="Genomic_DNA"/>
</dbReference>
<keyword evidence="1 4" id="KW-0808">Transferase</keyword>
<comment type="caution">
    <text evidence="4">The sequence shown here is derived from an EMBL/GenBank/DDBJ whole genome shotgun (WGS) entry which is preliminary data.</text>
</comment>
<feature type="domain" description="Glycosyltransferase subfamily 4-like N-terminal" evidence="3">
    <location>
        <begin position="18"/>
        <end position="181"/>
    </location>
</feature>
<accession>A0A839TR61</accession>
<reference evidence="4 5" key="1">
    <citation type="submission" date="2020-08" db="EMBL/GenBank/DDBJ databases">
        <title>Genomic Encyclopedia of Type Strains, Phase III (KMG-III): the genomes of soil and plant-associated and newly described type strains.</title>
        <authorList>
            <person name="Whitman W."/>
        </authorList>
    </citation>
    <scope>NUCLEOTIDE SEQUENCE [LARGE SCALE GENOMIC DNA]</scope>
    <source>
        <strain evidence="4 5">CECT 5831</strain>
    </source>
</reference>
<dbReference type="Gene3D" id="3.40.50.2000">
    <property type="entry name" value="Glycogen Phosphorylase B"/>
    <property type="match status" value="2"/>
</dbReference>
<dbReference type="InterPro" id="IPR028098">
    <property type="entry name" value="Glyco_trans_4-like_N"/>
</dbReference>
<dbReference type="InterPro" id="IPR001296">
    <property type="entry name" value="Glyco_trans_1"/>
</dbReference>
<dbReference type="Proteomes" id="UP000517523">
    <property type="component" value="Unassembled WGS sequence"/>
</dbReference>
<organism evidence="4 5">
    <name type="scientific">Paenibacillus rhizosphaerae</name>
    <dbReference type="NCBI Taxonomy" id="297318"/>
    <lineage>
        <taxon>Bacteria</taxon>
        <taxon>Bacillati</taxon>
        <taxon>Bacillota</taxon>
        <taxon>Bacilli</taxon>
        <taxon>Bacillales</taxon>
        <taxon>Paenibacillaceae</taxon>
        <taxon>Paenibacillus</taxon>
    </lineage>
</organism>
<dbReference type="RefSeq" id="WP_183583282.1">
    <property type="nucleotide sequence ID" value="NZ_JACHXJ010000003.1"/>
</dbReference>
<evidence type="ECO:0000313" key="5">
    <source>
        <dbReference type="Proteomes" id="UP000517523"/>
    </source>
</evidence>